<dbReference type="PANTHER" id="PTHR13939:SF0">
    <property type="entry name" value="NMN AMIDOHYDROLASE-LIKE PROTEIN YFAY"/>
    <property type="match status" value="1"/>
</dbReference>
<reference evidence="2" key="1">
    <citation type="submission" date="2022-04" db="EMBL/GenBank/DDBJ databases">
        <title>Halocatena sp. nov., isolated from a salt lake.</title>
        <authorList>
            <person name="Cui H.-L."/>
        </authorList>
    </citation>
    <scope>NUCLEOTIDE SEQUENCE</scope>
    <source>
        <strain evidence="2">AD-1</strain>
    </source>
</reference>
<evidence type="ECO:0000313" key="2">
    <source>
        <dbReference type="EMBL" id="UPM42585.1"/>
    </source>
</evidence>
<dbReference type="Proteomes" id="UP000831768">
    <property type="component" value="Chromosome"/>
</dbReference>
<gene>
    <name evidence="2" type="ORF">MW046_11550</name>
</gene>
<accession>A0A8U0A0G5</accession>
<name>A0A8U0A0G5_9EURY</name>
<dbReference type="SUPFAM" id="SSF53218">
    <property type="entry name" value="Molybdenum cofactor biosynthesis proteins"/>
    <property type="match status" value="1"/>
</dbReference>
<dbReference type="InterPro" id="IPR001453">
    <property type="entry name" value="MoaB/Mog_dom"/>
</dbReference>
<dbReference type="Gene3D" id="3.40.980.10">
    <property type="entry name" value="MoaB/Mog-like domain"/>
    <property type="match status" value="1"/>
</dbReference>
<proteinExistence type="predicted"/>
<dbReference type="Pfam" id="PF00994">
    <property type="entry name" value="MoCF_biosynth"/>
    <property type="match status" value="1"/>
</dbReference>
<dbReference type="GeneID" id="71928691"/>
<dbReference type="SMART" id="SM00852">
    <property type="entry name" value="MoCF_biosynth"/>
    <property type="match status" value="1"/>
</dbReference>
<evidence type="ECO:0000259" key="1">
    <source>
        <dbReference type="SMART" id="SM00852"/>
    </source>
</evidence>
<dbReference type="InterPro" id="IPR050101">
    <property type="entry name" value="CinA"/>
</dbReference>
<feature type="domain" description="MoaB/Mog" evidence="1">
    <location>
        <begin position="4"/>
        <end position="164"/>
    </location>
</feature>
<dbReference type="EMBL" id="CP096019">
    <property type="protein sequence ID" value="UPM42585.1"/>
    <property type="molecule type" value="Genomic_DNA"/>
</dbReference>
<dbReference type="CDD" id="cd00885">
    <property type="entry name" value="cinA"/>
    <property type="match status" value="1"/>
</dbReference>
<evidence type="ECO:0000313" key="3">
    <source>
        <dbReference type="Proteomes" id="UP000831768"/>
    </source>
</evidence>
<dbReference type="InterPro" id="IPR036425">
    <property type="entry name" value="MoaB/Mog-like_dom_sf"/>
</dbReference>
<dbReference type="Pfam" id="PF24102">
    <property type="entry name" value="FLAD1_M"/>
    <property type="match status" value="1"/>
</dbReference>
<keyword evidence="3" id="KW-1185">Reference proteome</keyword>
<organism evidence="2 3">
    <name type="scientific">Halocatena salina</name>
    <dbReference type="NCBI Taxonomy" id="2934340"/>
    <lineage>
        <taxon>Archaea</taxon>
        <taxon>Methanobacteriati</taxon>
        <taxon>Methanobacteriota</taxon>
        <taxon>Stenosarchaea group</taxon>
        <taxon>Halobacteria</taxon>
        <taxon>Halobacteriales</taxon>
        <taxon>Natronomonadaceae</taxon>
        <taxon>Halocatena</taxon>
    </lineage>
</organism>
<dbReference type="NCBIfam" id="TIGR00177">
    <property type="entry name" value="molyb_syn"/>
    <property type="match status" value="1"/>
</dbReference>
<dbReference type="InterPro" id="IPR056596">
    <property type="entry name" value="FLAD1_M"/>
</dbReference>
<dbReference type="AlphaFoldDB" id="A0A8U0A0G5"/>
<dbReference type="RefSeq" id="WP_247993256.1">
    <property type="nucleotide sequence ID" value="NZ_CP096019.1"/>
</dbReference>
<dbReference type="KEGG" id="haad:MW046_11550"/>
<protein>
    <submittedName>
        <fullName evidence="2">Molybdopterin-binding protein</fullName>
    </submittedName>
</protein>
<sequence length="228" mass="24547">MQAAIVTVGDELLAGETIDTNATWLAEQLVARGVDIQRITTVPDRVADIARVVNEHHAEYDVVLTTGGLGPTHDDRTMAGVAAAFGRSLEPNDDALSWLETHGGYARNDLTAGTTKLPAGAQPLHNEVGVAPGCILDSVYVLPGVPEEMKAMFERIEADFSGPRTHVTTVTADEPESALLDRLEALRDQFDVTVGSYPGEYVRVKIRGQDESAVDEAARWLTERVVTA</sequence>
<dbReference type="PANTHER" id="PTHR13939">
    <property type="entry name" value="NICOTINAMIDE-NUCLEOTIDE AMIDOHYDROLASE PNCC"/>
    <property type="match status" value="1"/>
</dbReference>